<organism evidence="2 3">
    <name type="scientific">Tropilaelaps mercedesae</name>
    <dbReference type="NCBI Taxonomy" id="418985"/>
    <lineage>
        <taxon>Eukaryota</taxon>
        <taxon>Metazoa</taxon>
        <taxon>Ecdysozoa</taxon>
        <taxon>Arthropoda</taxon>
        <taxon>Chelicerata</taxon>
        <taxon>Arachnida</taxon>
        <taxon>Acari</taxon>
        <taxon>Parasitiformes</taxon>
        <taxon>Mesostigmata</taxon>
        <taxon>Gamasina</taxon>
        <taxon>Dermanyssoidea</taxon>
        <taxon>Laelapidae</taxon>
        <taxon>Tropilaelaps</taxon>
    </lineage>
</organism>
<protein>
    <recommendedName>
        <fullName evidence="4">C2 domain-containing protein</fullName>
    </recommendedName>
</protein>
<evidence type="ECO:0000313" key="2">
    <source>
        <dbReference type="EMBL" id="OQR74901.1"/>
    </source>
</evidence>
<feature type="non-terminal residue" evidence="2">
    <location>
        <position position="818"/>
    </location>
</feature>
<evidence type="ECO:0000256" key="1">
    <source>
        <dbReference type="SAM" id="MobiDB-lite"/>
    </source>
</evidence>
<accession>A0A1V9XN68</accession>
<reference evidence="2 3" key="1">
    <citation type="journal article" date="2017" name="Gigascience">
        <title>Draft genome of the honey bee ectoparasitic mite, Tropilaelaps mercedesae, is shaped by the parasitic life history.</title>
        <authorList>
            <person name="Dong X."/>
            <person name="Armstrong S.D."/>
            <person name="Xia D."/>
            <person name="Makepeace B.L."/>
            <person name="Darby A.C."/>
            <person name="Kadowaki T."/>
        </authorList>
    </citation>
    <scope>NUCLEOTIDE SEQUENCE [LARGE SCALE GENOMIC DNA]</scope>
    <source>
        <strain evidence="2">Wuxi-XJTLU</strain>
    </source>
</reference>
<dbReference type="AlphaFoldDB" id="A0A1V9XN68"/>
<evidence type="ECO:0008006" key="4">
    <source>
        <dbReference type="Google" id="ProtNLM"/>
    </source>
</evidence>
<dbReference type="EMBL" id="MNPL01007185">
    <property type="protein sequence ID" value="OQR74901.1"/>
    <property type="molecule type" value="Genomic_DNA"/>
</dbReference>
<feature type="region of interest" description="Disordered" evidence="1">
    <location>
        <begin position="747"/>
        <end position="782"/>
    </location>
</feature>
<name>A0A1V9XN68_9ACAR</name>
<dbReference type="Proteomes" id="UP000192247">
    <property type="component" value="Unassembled WGS sequence"/>
</dbReference>
<dbReference type="InParanoid" id="A0A1V9XN68"/>
<gene>
    <name evidence="2" type="ORF">BIW11_00875</name>
</gene>
<evidence type="ECO:0000313" key="3">
    <source>
        <dbReference type="Proteomes" id="UP000192247"/>
    </source>
</evidence>
<keyword evidence="3" id="KW-1185">Reference proteome</keyword>
<feature type="compositionally biased region" description="Basic and acidic residues" evidence="1">
    <location>
        <begin position="756"/>
        <end position="775"/>
    </location>
</feature>
<sequence>MFESEFTADEFVRAGMECLSLANNTEIGEKMKMSPNELLRTVSHAFGEQIVKPALKLESLKRLFRLALRIDITHAEGIDLKPPPSSIKGHYKVKVKHVNSGTRVSSSAKEQPIWNQSFIIGPVSVKDSVQLTVEWRPKTNRVMQLFYTRVAGPITVPVSTVFLEDHGLKPLRLPGEDSGVLFARIRLWREPKRAYVTHVIVMLTLLKEPVRLVNKLSWSGVWTEAEIGLIQAHALGLTEAAVLTAQLHVLSIASFKIAPNYVLVFETLSHLRRQSYNPFEDKVTDLCRRFNKTIAETLKNRKSLLKCTNDYDRMQLIGILGCCTLIEDFELAISKEQFKQSVVAEVSLYFNEWLEKLIPLKAEPRKFLAELHEMLIDFSRTYGTVNDIIYAAWGDHVNEFLSDPAKKFILSFRDLAVTSTVDESFDIYHVVIAFCRHFHVKLNIENCFAASTVLQWFDYLYENHKKWITRMVSTDDFIPIVEDAADMSVRFSLALNGISECYELLLHETVHIREQGQAQGDVKGLGIIEGSSINSTKMKLECKTREMVEGFLTRLAFTIRKLMQQVTSGSGPQDIETRAMGLSEFMDKLLGNLCKHLNQMVFLTVLETLFRCCVEVLGSIAGEYQTWSPWQARRDPKALIECARLIRGCFYSPGSNNALPEEKPGFCSTDLSLVSSNQPFMMSHVIKGGAMCIRLPMEVWQNQPADKDGWNKNHNSNRRGGSNATLAGYAWASDIMWRLPLTRPLTKPLAKHQKRKGPEAEEEKNVTRKAREMSERTYGQHQSYRNTAHNCLAERESSNVLALKLDTKKLVMLLLNCL</sequence>
<comment type="caution">
    <text evidence="2">The sequence shown here is derived from an EMBL/GenBank/DDBJ whole genome shotgun (WGS) entry which is preliminary data.</text>
</comment>
<proteinExistence type="predicted"/>